<evidence type="ECO:0000313" key="2">
    <source>
        <dbReference type="Proteomes" id="UP000327013"/>
    </source>
</evidence>
<sequence length="68" mass="7666">MDADNGKIQWFTANPSNATSAGPVLLWLMSCSSQDPQTRKDPYMQWTPKLEKFCGLMKLEPLCLAACW</sequence>
<evidence type="ECO:0000313" key="1">
    <source>
        <dbReference type="EMBL" id="KAE8021656.1"/>
    </source>
</evidence>
<dbReference type="EMBL" id="CM017323">
    <property type="protein sequence ID" value="KAE8021656.1"/>
    <property type="molecule type" value="Genomic_DNA"/>
</dbReference>
<name>A0A5N6QVY5_9ROSI</name>
<organism evidence="1 2">
    <name type="scientific">Carpinus fangiana</name>
    <dbReference type="NCBI Taxonomy" id="176857"/>
    <lineage>
        <taxon>Eukaryota</taxon>
        <taxon>Viridiplantae</taxon>
        <taxon>Streptophyta</taxon>
        <taxon>Embryophyta</taxon>
        <taxon>Tracheophyta</taxon>
        <taxon>Spermatophyta</taxon>
        <taxon>Magnoliopsida</taxon>
        <taxon>eudicotyledons</taxon>
        <taxon>Gunneridae</taxon>
        <taxon>Pentapetalae</taxon>
        <taxon>rosids</taxon>
        <taxon>fabids</taxon>
        <taxon>Fagales</taxon>
        <taxon>Betulaceae</taxon>
        <taxon>Carpinus</taxon>
    </lineage>
</organism>
<reference evidence="1 2" key="1">
    <citation type="submission" date="2019-06" db="EMBL/GenBank/DDBJ databases">
        <title>A chromosomal-level reference genome of Carpinus fangiana (Coryloideae, Betulaceae).</title>
        <authorList>
            <person name="Yang X."/>
            <person name="Wang Z."/>
            <person name="Zhang L."/>
            <person name="Hao G."/>
            <person name="Liu J."/>
            <person name="Yang Y."/>
        </authorList>
    </citation>
    <scope>NUCLEOTIDE SEQUENCE [LARGE SCALE GENOMIC DNA]</scope>
    <source>
        <strain evidence="1">Cfa_2016G</strain>
        <tissue evidence="1">Leaf</tissue>
    </source>
</reference>
<proteinExistence type="predicted"/>
<gene>
    <name evidence="1" type="ORF">FH972_007528</name>
</gene>
<keyword evidence="2" id="KW-1185">Reference proteome</keyword>
<dbReference type="Proteomes" id="UP000327013">
    <property type="component" value="Chromosome 3"/>
</dbReference>
<dbReference type="AlphaFoldDB" id="A0A5N6QVY5"/>
<dbReference type="PROSITE" id="PS51257">
    <property type="entry name" value="PROKAR_LIPOPROTEIN"/>
    <property type="match status" value="1"/>
</dbReference>
<accession>A0A5N6QVY5</accession>
<protein>
    <submittedName>
        <fullName evidence="1">Uncharacterized protein</fullName>
    </submittedName>
</protein>